<gene>
    <name evidence="1" type="ORF">GbCGDNIH9_8496</name>
</gene>
<dbReference type="GO" id="GO:0047590">
    <property type="term" value="F:5-dehydro-2-deoxygluconokinase activity"/>
    <property type="evidence" value="ECO:0007669"/>
    <property type="project" value="UniProtKB-EC"/>
</dbReference>
<sequence length="43" mass="5103">MPNWEELRDYSELIALAVDHRSQFEDLVAEFSTDADFSPKRSW</sequence>
<dbReference type="EC" id="2.7.1.92" evidence="1"/>
<dbReference type="Proteomes" id="UP000182373">
    <property type="component" value="Chromosome"/>
</dbReference>
<evidence type="ECO:0000313" key="2">
    <source>
        <dbReference type="Proteomes" id="UP000182373"/>
    </source>
</evidence>
<evidence type="ECO:0000313" key="1">
    <source>
        <dbReference type="EMBL" id="APH54376.1"/>
    </source>
</evidence>
<dbReference type="AlphaFoldDB" id="A0AAC9K6Z8"/>
<organism evidence="1 2">
    <name type="scientific">Granulibacter bethesdensis</name>
    <dbReference type="NCBI Taxonomy" id="364410"/>
    <lineage>
        <taxon>Bacteria</taxon>
        <taxon>Pseudomonadati</taxon>
        <taxon>Pseudomonadota</taxon>
        <taxon>Alphaproteobacteria</taxon>
        <taxon>Acetobacterales</taxon>
        <taxon>Acetobacteraceae</taxon>
        <taxon>Granulibacter</taxon>
    </lineage>
</organism>
<keyword evidence="1" id="KW-0808">Transferase</keyword>
<proteinExistence type="predicted"/>
<protein>
    <submittedName>
        <fullName evidence="1">5-dehydro-2-deoxygluconokinase</fullName>
        <ecNumber evidence="1">2.7.1.92</ecNumber>
    </submittedName>
</protein>
<reference evidence="2" key="1">
    <citation type="submission" date="2016-11" db="EMBL/GenBank/DDBJ databases">
        <title>Comparative genomic and phenotypic analysis of Granulibacter bethesdensis clinical isolates from patients with chronic granulomatous disease.</title>
        <authorList>
            <person name="Zarember K.A."/>
            <person name="Porcella S.F."/>
            <person name="Chu J."/>
            <person name="Ding L."/>
            <person name="Dahlstrom E."/>
            <person name="Barbian K."/>
            <person name="Martens C."/>
            <person name="Sykora L."/>
            <person name="Kramer S."/>
            <person name="Pettinato A.M."/>
            <person name="Hong H."/>
            <person name="Wald G."/>
            <person name="Berg L.J."/>
            <person name="Rogge L.S."/>
            <person name="Greenberg D.E."/>
            <person name="Falcone E.L."/>
            <person name="Neves J.F."/>
            <person name="Simoes M.J."/>
            <person name="Casal M."/>
            <person name="Rodriguez-Lopez F.C."/>
            <person name="Zelazny A."/>
            <person name="Gallin J.I."/>
            <person name="Holland S.M."/>
        </authorList>
    </citation>
    <scope>NUCLEOTIDE SEQUENCE [LARGE SCALE GENOMIC DNA]</scope>
    <source>
        <strain evidence="2">NIH9.1</strain>
    </source>
</reference>
<name>A0AAC9K6Z8_9PROT</name>
<accession>A0AAC9K6Z8</accession>
<dbReference type="EMBL" id="CP018191">
    <property type="protein sequence ID" value="APH54376.1"/>
    <property type="molecule type" value="Genomic_DNA"/>
</dbReference>